<evidence type="ECO:0000313" key="1">
    <source>
        <dbReference type="EMBL" id="CAD9004077.1"/>
    </source>
</evidence>
<organism evidence="1">
    <name type="scientific">Eutreptiella gymnastica</name>
    <dbReference type="NCBI Taxonomy" id="73025"/>
    <lineage>
        <taxon>Eukaryota</taxon>
        <taxon>Discoba</taxon>
        <taxon>Euglenozoa</taxon>
        <taxon>Euglenida</taxon>
        <taxon>Spirocuta</taxon>
        <taxon>Euglenophyceae</taxon>
        <taxon>Eutreptiales</taxon>
        <taxon>Eutreptiaceae</taxon>
        <taxon>Eutreptiella</taxon>
    </lineage>
</organism>
<sequence>MQQSLLRVEGCVWYIHADGINCTPVGCPCLPYPQATLGLRSFWQWVWDLCNAQFCDCSQPLYIPHPGGALRSVSIPTPPAFMAVCGPMDILQTHNQTPHKKFHLWPPCDLMCAYTP</sequence>
<gene>
    <name evidence="1" type="ORF">EGYM00392_LOCUS15162</name>
</gene>
<proteinExistence type="predicted"/>
<name>A0A7S1I817_9EUGL</name>
<reference evidence="1" key="1">
    <citation type="submission" date="2021-01" db="EMBL/GenBank/DDBJ databases">
        <authorList>
            <person name="Corre E."/>
            <person name="Pelletier E."/>
            <person name="Niang G."/>
            <person name="Scheremetjew M."/>
            <person name="Finn R."/>
            <person name="Kale V."/>
            <person name="Holt S."/>
            <person name="Cochrane G."/>
            <person name="Meng A."/>
            <person name="Brown T."/>
            <person name="Cohen L."/>
        </authorList>
    </citation>
    <scope>NUCLEOTIDE SEQUENCE</scope>
    <source>
        <strain evidence="1">NIES-381</strain>
    </source>
</reference>
<dbReference type="AlphaFoldDB" id="A0A7S1I817"/>
<dbReference type="EMBL" id="HBGA01041615">
    <property type="protein sequence ID" value="CAD9004077.1"/>
    <property type="molecule type" value="Transcribed_RNA"/>
</dbReference>
<accession>A0A7S1I817</accession>
<protein>
    <submittedName>
        <fullName evidence="1">Uncharacterized protein</fullName>
    </submittedName>
</protein>